<dbReference type="AlphaFoldDB" id="A0A2U1L425"/>
<accession>A0A2U1L425</accession>
<organism evidence="2 3">
    <name type="scientific">Artemisia annua</name>
    <name type="common">Sweet wormwood</name>
    <dbReference type="NCBI Taxonomy" id="35608"/>
    <lineage>
        <taxon>Eukaryota</taxon>
        <taxon>Viridiplantae</taxon>
        <taxon>Streptophyta</taxon>
        <taxon>Embryophyta</taxon>
        <taxon>Tracheophyta</taxon>
        <taxon>Spermatophyta</taxon>
        <taxon>Magnoliopsida</taxon>
        <taxon>eudicotyledons</taxon>
        <taxon>Gunneridae</taxon>
        <taxon>Pentapetalae</taxon>
        <taxon>asterids</taxon>
        <taxon>campanulids</taxon>
        <taxon>Asterales</taxon>
        <taxon>Asteraceae</taxon>
        <taxon>Asteroideae</taxon>
        <taxon>Anthemideae</taxon>
        <taxon>Artemisiinae</taxon>
        <taxon>Artemisia</taxon>
    </lineage>
</organism>
<sequence length="126" mass="13701">MVTMRLNKAPIRSISLLLVHGDEDQSIVVPAFVSANFAHEAAPTFGGEFAWGMAAYVLLAIGLSLLFWAPVASKCLPSDYSSDTVRILAVRAIALTFIFQSSKDTLFAMVAVVTCLTVYILTRFIK</sequence>
<keyword evidence="1" id="KW-0812">Transmembrane</keyword>
<evidence type="ECO:0000313" key="3">
    <source>
        <dbReference type="Proteomes" id="UP000245207"/>
    </source>
</evidence>
<reference evidence="2 3" key="1">
    <citation type="journal article" date="2018" name="Mol. Plant">
        <title>The genome of Artemisia annua provides insight into the evolution of Asteraceae family and artemisinin biosynthesis.</title>
        <authorList>
            <person name="Shen Q."/>
            <person name="Zhang L."/>
            <person name="Liao Z."/>
            <person name="Wang S."/>
            <person name="Yan T."/>
            <person name="Shi P."/>
            <person name="Liu M."/>
            <person name="Fu X."/>
            <person name="Pan Q."/>
            <person name="Wang Y."/>
            <person name="Lv Z."/>
            <person name="Lu X."/>
            <person name="Zhang F."/>
            <person name="Jiang W."/>
            <person name="Ma Y."/>
            <person name="Chen M."/>
            <person name="Hao X."/>
            <person name="Li L."/>
            <person name="Tang Y."/>
            <person name="Lv G."/>
            <person name="Zhou Y."/>
            <person name="Sun X."/>
            <person name="Brodelius P.E."/>
            <person name="Rose J.K.C."/>
            <person name="Tang K."/>
        </authorList>
    </citation>
    <scope>NUCLEOTIDE SEQUENCE [LARGE SCALE GENOMIC DNA]</scope>
    <source>
        <strain evidence="3">cv. Huhao1</strain>
        <tissue evidence="2">Leaf</tissue>
    </source>
</reference>
<keyword evidence="1" id="KW-1133">Transmembrane helix</keyword>
<name>A0A2U1L425_ARTAN</name>
<gene>
    <name evidence="2" type="ORF">CTI12_AA532590</name>
</gene>
<dbReference type="Proteomes" id="UP000245207">
    <property type="component" value="Unassembled WGS sequence"/>
</dbReference>
<feature type="transmembrane region" description="Helical" evidence="1">
    <location>
        <begin position="49"/>
        <end position="71"/>
    </location>
</feature>
<dbReference type="EMBL" id="PKPP01011653">
    <property type="protein sequence ID" value="PWA43752.1"/>
    <property type="molecule type" value="Genomic_DNA"/>
</dbReference>
<evidence type="ECO:0000256" key="1">
    <source>
        <dbReference type="SAM" id="Phobius"/>
    </source>
</evidence>
<protein>
    <submittedName>
        <fullName evidence="2">Uncharacterized protein</fullName>
    </submittedName>
</protein>
<proteinExistence type="predicted"/>
<evidence type="ECO:0000313" key="2">
    <source>
        <dbReference type="EMBL" id="PWA43752.1"/>
    </source>
</evidence>
<feature type="transmembrane region" description="Helical" evidence="1">
    <location>
        <begin position="106"/>
        <end position="125"/>
    </location>
</feature>
<comment type="caution">
    <text evidence="2">The sequence shown here is derived from an EMBL/GenBank/DDBJ whole genome shotgun (WGS) entry which is preliminary data.</text>
</comment>
<keyword evidence="3" id="KW-1185">Reference proteome</keyword>
<keyword evidence="1" id="KW-0472">Membrane</keyword>